<dbReference type="RefSeq" id="WP_163894213.1">
    <property type="nucleotide sequence ID" value="NZ_JAAFYS010000003.1"/>
</dbReference>
<dbReference type="Gene3D" id="3.40.50.620">
    <property type="entry name" value="HUPs"/>
    <property type="match status" value="1"/>
</dbReference>
<evidence type="ECO:0000313" key="3">
    <source>
        <dbReference type="Proteomes" id="UP000474757"/>
    </source>
</evidence>
<keyword evidence="3" id="KW-1185">Reference proteome</keyword>
<protein>
    <submittedName>
        <fullName evidence="2">YdcF family protein</fullName>
    </submittedName>
</protein>
<organism evidence="2 3">
    <name type="scientific">Pseudoroseicyclus tamaricis</name>
    <dbReference type="NCBI Taxonomy" id="2705421"/>
    <lineage>
        <taxon>Bacteria</taxon>
        <taxon>Pseudomonadati</taxon>
        <taxon>Pseudomonadota</taxon>
        <taxon>Alphaproteobacteria</taxon>
        <taxon>Rhodobacterales</taxon>
        <taxon>Paracoccaceae</taxon>
        <taxon>Pseudoroseicyclus</taxon>
    </lineage>
</organism>
<name>A0A6B2JTD2_9RHOB</name>
<dbReference type="InterPro" id="IPR014729">
    <property type="entry name" value="Rossmann-like_a/b/a_fold"/>
</dbReference>
<dbReference type="EMBL" id="JAAGAB010000003">
    <property type="protein sequence ID" value="NDV01817.1"/>
    <property type="molecule type" value="Genomic_DNA"/>
</dbReference>
<dbReference type="CDD" id="cd06259">
    <property type="entry name" value="YdcF-like"/>
    <property type="match status" value="1"/>
</dbReference>
<dbReference type="InterPro" id="IPR003848">
    <property type="entry name" value="DUF218"/>
</dbReference>
<dbReference type="PANTHER" id="PTHR30336:SF20">
    <property type="entry name" value="DUF218 DOMAIN-CONTAINING PROTEIN"/>
    <property type="match status" value="1"/>
</dbReference>
<sequence length="156" mass="16967">MHVALVLGSANRPDGPSPNLLRRARHGAQLWHEGRVQALVGTGGVGGGTESEAEAIARVLMAEGVPDSAIRQEREARDTLENIRLSLPLLRELGATEVLIVSDAVHCPRAVMTARAHGLSARAAPVPFRGSHLRSQSWLALRECAAIPLYWWRLHR</sequence>
<dbReference type="Proteomes" id="UP000474757">
    <property type="component" value="Unassembled WGS sequence"/>
</dbReference>
<dbReference type="GO" id="GO:0005886">
    <property type="term" value="C:plasma membrane"/>
    <property type="evidence" value="ECO:0007669"/>
    <property type="project" value="TreeGrafter"/>
</dbReference>
<evidence type="ECO:0000259" key="1">
    <source>
        <dbReference type="Pfam" id="PF02698"/>
    </source>
</evidence>
<reference evidence="2 3" key="1">
    <citation type="submission" date="2020-02" db="EMBL/GenBank/DDBJ databases">
        <title>Pseudoroseicyclus tamarix, sp. nov., isolated from offshore sediment of a Tamarix chinensis forest.</title>
        <authorList>
            <person name="Gai Y."/>
        </authorList>
    </citation>
    <scope>NUCLEOTIDE SEQUENCE [LARGE SCALE GENOMIC DNA]</scope>
    <source>
        <strain evidence="2 3">CLL3-39</strain>
    </source>
</reference>
<dbReference type="InterPro" id="IPR051599">
    <property type="entry name" value="Cell_Envelope_Assoc"/>
</dbReference>
<comment type="caution">
    <text evidence="2">The sequence shown here is derived from an EMBL/GenBank/DDBJ whole genome shotgun (WGS) entry which is preliminary data.</text>
</comment>
<feature type="domain" description="DUF218" evidence="1">
    <location>
        <begin position="3"/>
        <end position="145"/>
    </location>
</feature>
<dbReference type="Pfam" id="PF02698">
    <property type="entry name" value="DUF218"/>
    <property type="match status" value="1"/>
</dbReference>
<dbReference type="PANTHER" id="PTHR30336">
    <property type="entry name" value="INNER MEMBRANE PROTEIN, PROBABLE PERMEASE"/>
    <property type="match status" value="1"/>
</dbReference>
<dbReference type="AlphaFoldDB" id="A0A6B2JTD2"/>
<accession>A0A6B2JTD2</accession>
<gene>
    <name evidence="2" type="ORF">GZA08_12665</name>
</gene>
<evidence type="ECO:0000313" key="2">
    <source>
        <dbReference type="EMBL" id="NDV01817.1"/>
    </source>
</evidence>
<proteinExistence type="predicted"/>